<dbReference type="Proteomes" id="UP000325411">
    <property type="component" value="Unassembled WGS sequence"/>
</dbReference>
<evidence type="ECO:0000313" key="2">
    <source>
        <dbReference type="Proteomes" id="UP000325411"/>
    </source>
</evidence>
<name>A0A5M9GKI7_9BACI</name>
<dbReference type="AlphaFoldDB" id="A0A5M9GKI7"/>
<dbReference type="EMBL" id="VXCE01000043">
    <property type="protein sequence ID" value="KAA8473218.1"/>
    <property type="molecule type" value="Genomic_DNA"/>
</dbReference>
<proteinExistence type="predicted"/>
<organism evidence="1 2">
    <name type="scientific">Bacillus paranthracis</name>
    <dbReference type="NCBI Taxonomy" id="2026186"/>
    <lineage>
        <taxon>Bacteria</taxon>
        <taxon>Bacillati</taxon>
        <taxon>Bacillota</taxon>
        <taxon>Bacilli</taxon>
        <taxon>Bacillales</taxon>
        <taxon>Bacillaceae</taxon>
        <taxon>Bacillus</taxon>
        <taxon>Bacillus cereus group</taxon>
    </lineage>
</organism>
<evidence type="ECO:0000313" key="1">
    <source>
        <dbReference type="EMBL" id="KAA8473218.1"/>
    </source>
</evidence>
<protein>
    <submittedName>
        <fullName evidence="1">Uncharacterized protein</fullName>
    </submittedName>
</protein>
<accession>A0A5M9GKI7</accession>
<reference evidence="1 2" key="1">
    <citation type="submission" date="2019-09" db="EMBL/GenBank/DDBJ databases">
        <authorList>
            <person name="Geng P."/>
            <person name="Wan X."/>
            <person name="Zhou G."/>
            <person name="Yuan Z."/>
            <person name="Hu X."/>
        </authorList>
    </citation>
    <scope>NUCLEOTIDE SEQUENCE [LARGE SCALE GENOMIC DNA]</scope>
    <source>
        <strain evidence="1 2">EFR-4</strain>
    </source>
</reference>
<gene>
    <name evidence="1" type="ORF">FYW06_27905</name>
</gene>
<comment type="caution">
    <text evidence="1">The sequence shown here is derived from an EMBL/GenBank/DDBJ whole genome shotgun (WGS) entry which is preliminary data.</text>
</comment>
<sequence>MMRKSRNINLDNLRYASYDIGYEIQIGPRISSGSCTFNSSSKEDALHRASTEINRRFKGAKNINVFLI</sequence>